<dbReference type="Gene3D" id="1.20.1540.10">
    <property type="entry name" value="Rhomboid-like"/>
    <property type="match status" value="1"/>
</dbReference>
<dbReference type="InterPro" id="IPR022764">
    <property type="entry name" value="Peptidase_S54_rhomboid_dom"/>
</dbReference>
<evidence type="ECO:0000256" key="7">
    <source>
        <dbReference type="SAM" id="Phobius"/>
    </source>
</evidence>
<evidence type="ECO:0000256" key="1">
    <source>
        <dbReference type="ARBA" id="ARBA00004141"/>
    </source>
</evidence>
<dbReference type="PANTHER" id="PTHR43731:SF14">
    <property type="entry name" value="PRESENILIN-ASSOCIATED RHOMBOID-LIKE PROTEIN, MITOCHONDRIAL"/>
    <property type="match status" value="1"/>
</dbReference>
<feature type="transmembrane region" description="Helical" evidence="7">
    <location>
        <begin position="278"/>
        <end position="301"/>
    </location>
</feature>
<evidence type="ECO:0000313" key="9">
    <source>
        <dbReference type="EMBL" id="KYG70116.1"/>
    </source>
</evidence>
<protein>
    <submittedName>
        <fullName evidence="9">Rhomboid family intramembrane serine protease</fullName>
    </submittedName>
</protein>
<comment type="similarity">
    <text evidence="2">Belongs to the peptidase S54 family.</text>
</comment>
<dbReference type="GO" id="GO:0016020">
    <property type="term" value="C:membrane"/>
    <property type="evidence" value="ECO:0007669"/>
    <property type="project" value="UniProtKB-SubCell"/>
</dbReference>
<feature type="transmembrane region" description="Helical" evidence="7">
    <location>
        <begin position="12"/>
        <end position="33"/>
    </location>
</feature>
<gene>
    <name evidence="9" type="ORF">AZI85_15640</name>
</gene>
<keyword evidence="9" id="KW-0645">Protease</keyword>
<evidence type="ECO:0000313" key="10">
    <source>
        <dbReference type="Proteomes" id="UP000075391"/>
    </source>
</evidence>
<evidence type="ECO:0000256" key="6">
    <source>
        <dbReference type="ARBA" id="ARBA00023136"/>
    </source>
</evidence>
<evidence type="ECO:0000259" key="8">
    <source>
        <dbReference type="Pfam" id="PF01694"/>
    </source>
</evidence>
<dbReference type="InterPro" id="IPR050925">
    <property type="entry name" value="Rhomboid_protease_S54"/>
</dbReference>
<dbReference type="PANTHER" id="PTHR43731">
    <property type="entry name" value="RHOMBOID PROTEASE"/>
    <property type="match status" value="1"/>
</dbReference>
<feature type="transmembrane region" description="Helical" evidence="7">
    <location>
        <begin position="210"/>
        <end position="230"/>
    </location>
</feature>
<sequence>MILPAPEDFRSYTRFPLTITLVVLNVFIFLLIFSGAPNSVSSANLLQKDGLTLTGRLYYQYLQTLPAELLYEKPAWVHEVTSNNTEQLGVLGAYALRDARYLATAETWAYKGDEIQINQWRSDIQQFRKKYQEQLLFRFGLSSYEKGALSWVTYQFSHSNWIHLISNLAFLAVIGIAVESLVGSGALLFIYMIGGIAGGAGFLFSEAHGTVPMVGASASISALLAFYCVAETRKRIRFLYFVSPMPGHYGPIYLPTLLIIPLFLIVDLANFWSTPEGLGGGVAYAAHLGGTFLGVLAALLYRWKAPTNSVLTQS</sequence>
<dbReference type="EMBL" id="LUKF01000003">
    <property type="protein sequence ID" value="KYG70116.1"/>
    <property type="molecule type" value="Genomic_DNA"/>
</dbReference>
<comment type="caution">
    <text evidence="9">The sequence shown here is derived from an EMBL/GenBank/DDBJ whole genome shotgun (WGS) entry which is preliminary data.</text>
</comment>
<keyword evidence="6 7" id="KW-0472">Membrane</keyword>
<organism evidence="9 10">
    <name type="scientific">Bdellovibrio bacteriovorus</name>
    <dbReference type="NCBI Taxonomy" id="959"/>
    <lineage>
        <taxon>Bacteria</taxon>
        <taxon>Pseudomonadati</taxon>
        <taxon>Bdellovibrionota</taxon>
        <taxon>Bdellovibrionia</taxon>
        <taxon>Bdellovibrionales</taxon>
        <taxon>Pseudobdellovibrionaceae</taxon>
        <taxon>Bdellovibrio</taxon>
    </lineage>
</organism>
<keyword evidence="4" id="KW-0378">Hydrolase</keyword>
<dbReference type="InterPro" id="IPR035952">
    <property type="entry name" value="Rhomboid-like_sf"/>
</dbReference>
<accession>A0A150WUQ4</accession>
<feature type="transmembrane region" description="Helical" evidence="7">
    <location>
        <begin position="251"/>
        <end position="272"/>
    </location>
</feature>
<name>A0A150WUQ4_BDEBC</name>
<dbReference type="SUPFAM" id="SSF144091">
    <property type="entry name" value="Rhomboid-like"/>
    <property type="match status" value="1"/>
</dbReference>
<keyword evidence="3 7" id="KW-0812">Transmembrane</keyword>
<evidence type="ECO:0000256" key="5">
    <source>
        <dbReference type="ARBA" id="ARBA00022989"/>
    </source>
</evidence>
<dbReference type="Pfam" id="PF01694">
    <property type="entry name" value="Rhomboid"/>
    <property type="match status" value="1"/>
</dbReference>
<dbReference type="GO" id="GO:0006508">
    <property type="term" value="P:proteolysis"/>
    <property type="evidence" value="ECO:0007669"/>
    <property type="project" value="UniProtKB-KW"/>
</dbReference>
<evidence type="ECO:0000256" key="4">
    <source>
        <dbReference type="ARBA" id="ARBA00022801"/>
    </source>
</evidence>
<dbReference type="RefSeq" id="WP_063243026.1">
    <property type="nucleotide sequence ID" value="NZ_LUKF01000003.1"/>
</dbReference>
<evidence type="ECO:0000256" key="3">
    <source>
        <dbReference type="ARBA" id="ARBA00022692"/>
    </source>
</evidence>
<keyword evidence="5 7" id="KW-1133">Transmembrane helix</keyword>
<dbReference type="AlphaFoldDB" id="A0A150WUQ4"/>
<evidence type="ECO:0000256" key="2">
    <source>
        <dbReference type="ARBA" id="ARBA00009045"/>
    </source>
</evidence>
<dbReference type="OrthoDB" id="9814037at2"/>
<dbReference type="Proteomes" id="UP000075391">
    <property type="component" value="Unassembled WGS sequence"/>
</dbReference>
<comment type="subcellular location">
    <subcellularLocation>
        <location evidence="1">Membrane</location>
        <topology evidence="1">Multi-pass membrane protein</topology>
    </subcellularLocation>
</comment>
<feature type="domain" description="Peptidase S54 rhomboid" evidence="8">
    <location>
        <begin position="150"/>
        <end position="302"/>
    </location>
</feature>
<proteinExistence type="inferred from homology"/>
<dbReference type="GO" id="GO:0004252">
    <property type="term" value="F:serine-type endopeptidase activity"/>
    <property type="evidence" value="ECO:0007669"/>
    <property type="project" value="InterPro"/>
</dbReference>
<reference evidence="9 10" key="1">
    <citation type="submission" date="2016-03" db="EMBL/GenBank/DDBJ databases">
        <authorList>
            <person name="Ploux O."/>
        </authorList>
    </citation>
    <scope>NUCLEOTIDE SEQUENCE [LARGE SCALE GENOMIC DNA]</scope>
    <source>
        <strain evidence="9 10">BER2</strain>
    </source>
</reference>